<protein>
    <submittedName>
        <fullName evidence="2">Uncharacterized protein</fullName>
    </submittedName>
</protein>
<evidence type="ECO:0000313" key="2">
    <source>
        <dbReference type="EMBL" id="KDP47177.1"/>
    </source>
</evidence>
<dbReference type="AlphaFoldDB" id="A0A067LFJ3"/>
<organism evidence="2 3">
    <name type="scientific">Jatropha curcas</name>
    <name type="common">Barbados nut</name>
    <dbReference type="NCBI Taxonomy" id="180498"/>
    <lineage>
        <taxon>Eukaryota</taxon>
        <taxon>Viridiplantae</taxon>
        <taxon>Streptophyta</taxon>
        <taxon>Embryophyta</taxon>
        <taxon>Tracheophyta</taxon>
        <taxon>Spermatophyta</taxon>
        <taxon>Magnoliopsida</taxon>
        <taxon>eudicotyledons</taxon>
        <taxon>Gunneridae</taxon>
        <taxon>Pentapetalae</taxon>
        <taxon>rosids</taxon>
        <taxon>fabids</taxon>
        <taxon>Malpighiales</taxon>
        <taxon>Euphorbiaceae</taxon>
        <taxon>Crotonoideae</taxon>
        <taxon>Jatropheae</taxon>
        <taxon>Jatropha</taxon>
    </lineage>
</organism>
<sequence length="253" mass="27291">MARGKAVDSNASGSGPCRGHCRGRSTRGRGGPIPPPSSSSMSGASSSALPPIPPPLPSIPSSSIPFPGLAESSPASPSPTAPKAFHMGRGYYGYAKSSLGEIVRSTAEKYDREPTRIEVFTYTHTKDHDGNTFVDRHALGVNPDHSIDEISALQARVDEQERQLAELRAHVMRMYGHHGASTSSSDPPSAIDPHVFITLHQPRSSPLDPDTADDTLVTPVDTTTHPTHTTINPVHTTLDRPEDRHHRFDFEPF</sequence>
<feature type="compositionally biased region" description="Low complexity" evidence="1">
    <location>
        <begin position="206"/>
        <end position="236"/>
    </location>
</feature>
<proteinExistence type="predicted"/>
<feature type="compositionally biased region" description="Basic and acidic residues" evidence="1">
    <location>
        <begin position="237"/>
        <end position="253"/>
    </location>
</feature>
<reference evidence="2 3" key="1">
    <citation type="journal article" date="2014" name="PLoS ONE">
        <title>Global Analysis of Gene Expression Profiles in Physic Nut (Jatropha curcas L.) Seedlings Exposed to Salt Stress.</title>
        <authorList>
            <person name="Zhang L."/>
            <person name="Zhang C."/>
            <person name="Wu P."/>
            <person name="Chen Y."/>
            <person name="Li M."/>
            <person name="Jiang H."/>
            <person name="Wu G."/>
        </authorList>
    </citation>
    <scope>NUCLEOTIDE SEQUENCE [LARGE SCALE GENOMIC DNA]</scope>
    <source>
        <strain evidence="3">cv. GZQX0401</strain>
        <tissue evidence="2">Young leaves</tissue>
    </source>
</reference>
<feature type="region of interest" description="Disordered" evidence="1">
    <location>
        <begin position="1"/>
        <end position="82"/>
    </location>
</feature>
<evidence type="ECO:0000313" key="3">
    <source>
        <dbReference type="Proteomes" id="UP000027138"/>
    </source>
</evidence>
<keyword evidence="3" id="KW-1185">Reference proteome</keyword>
<name>A0A067LFJ3_JATCU</name>
<feature type="region of interest" description="Disordered" evidence="1">
    <location>
        <begin position="200"/>
        <end position="253"/>
    </location>
</feature>
<feature type="compositionally biased region" description="Low complexity" evidence="1">
    <location>
        <begin position="38"/>
        <end position="49"/>
    </location>
</feature>
<dbReference type="Proteomes" id="UP000027138">
    <property type="component" value="Unassembled WGS sequence"/>
</dbReference>
<dbReference type="EMBL" id="KK914192">
    <property type="protein sequence ID" value="KDP47177.1"/>
    <property type="molecule type" value="Genomic_DNA"/>
</dbReference>
<accession>A0A067LFJ3</accession>
<feature type="compositionally biased region" description="Low complexity" evidence="1">
    <location>
        <begin position="59"/>
        <end position="75"/>
    </location>
</feature>
<evidence type="ECO:0000256" key="1">
    <source>
        <dbReference type="SAM" id="MobiDB-lite"/>
    </source>
</evidence>
<gene>
    <name evidence="2" type="ORF">JCGZ_25686</name>
</gene>